<dbReference type="AlphaFoldDB" id="A0A426TGR5"/>
<name>A0A426TGR5_STRSU</name>
<feature type="transmembrane region" description="Helical" evidence="1">
    <location>
        <begin position="83"/>
        <end position="102"/>
    </location>
</feature>
<dbReference type="Pfam" id="PF04854">
    <property type="entry name" value="DUF624"/>
    <property type="match status" value="1"/>
</dbReference>
<evidence type="ECO:0000313" key="3">
    <source>
        <dbReference type="Proteomes" id="UP000274117"/>
    </source>
</evidence>
<keyword evidence="1" id="KW-1133">Transmembrane helix</keyword>
<comment type="caution">
    <text evidence="2">The sequence shown here is derived from an EMBL/GenBank/DDBJ whole genome shotgun (WGS) entry which is preliminary data.</text>
</comment>
<accession>A0A426TGR5</accession>
<protein>
    <submittedName>
        <fullName evidence="2">DUF624 domain-containing protein</fullName>
    </submittedName>
</protein>
<gene>
    <name evidence="2" type="ORF">EI998_02800</name>
</gene>
<organism evidence="2 3">
    <name type="scientific">Streptococcus suis</name>
    <dbReference type="NCBI Taxonomy" id="1307"/>
    <lineage>
        <taxon>Bacteria</taxon>
        <taxon>Bacillati</taxon>
        <taxon>Bacillota</taxon>
        <taxon>Bacilli</taxon>
        <taxon>Lactobacillales</taxon>
        <taxon>Streptococcaceae</taxon>
        <taxon>Streptococcus</taxon>
    </lineage>
</organism>
<reference evidence="2 3" key="1">
    <citation type="submission" date="2018-11" db="EMBL/GenBank/DDBJ databases">
        <authorList>
            <person name="Stevens M.J."/>
            <person name="Cernela N."/>
            <person name="Spoerry Serrano N."/>
            <person name="Schmitt S."/>
            <person name="Schrenzel J."/>
            <person name="Stephan R."/>
        </authorList>
    </citation>
    <scope>NUCLEOTIDE SEQUENCE [LARGE SCALE GENOMIC DNA]</scope>
    <source>
        <strain evidence="2 3">PP422</strain>
    </source>
</reference>
<dbReference type="EMBL" id="RSDO01000004">
    <property type="protein sequence ID" value="RRR54226.1"/>
    <property type="molecule type" value="Genomic_DNA"/>
</dbReference>
<feature type="transmembrane region" description="Helical" evidence="1">
    <location>
        <begin position="114"/>
        <end position="137"/>
    </location>
</feature>
<reference evidence="2 3" key="2">
    <citation type="submission" date="2018-12" db="EMBL/GenBank/DDBJ databases">
        <title>Whole-genome sequences of fifteen clinical Streptococcus suis strains isolated from pigs between 2006 and 2018.</title>
        <authorList>
            <person name="Stevens M.J.A."/>
            <person name="Cernela N."/>
            <person name="Spoerry Serrano N."/>
            <person name="Schmitt S."/>
            <person name="Schrenzel J."/>
            <person name="Stephan R."/>
        </authorList>
    </citation>
    <scope>NUCLEOTIDE SEQUENCE [LARGE SCALE GENOMIC DNA]</scope>
    <source>
        <strain evidence="2 3">PP422</strain>
    </source>
</reference>
<feature type="transmembrane region" description="Helical" evidence="1">
    <location>
        <begin position="158"/>
        <end position="178"/>
    </location>
</feature>
<feature type="transmembrane region" description="Helical" evidence="1">
    <location>
        <begin position="184"/>
        <end position="206"/>
    </location>
</feature>
<dbReference type="Proteomes" id="UP000274117">
    <property type="component" value="Unassembled WGS sequence"/>
</dbReference>
<dbReference type="InterPro" id="IPR006938">
    <property type="entry name" value="DUF624"/>
</dbReference>
<keyword evidence="1" id="KW-0472">Membrane</keyword>
<feature type="transmembrane region" description="Helical" evidence="1">
    <location>
        <begin position="26"/>
        <end position="53"/>
    </location>
</feature>
<sequence length="208" mass="23179">MKKTGGQLLQSLFDVNHPFWQSVEKVFTIFLLNICFVVTSLPVLTFGIARLALFASLDILRKEGKVAVLATYPVMVKRYWKQGLTLGLLEGLLVGVCILNLFLTSGVTSLPIQILRLVCFATLIFSQLMIPYLYRVASQVELPLVQLGLTALMQSARNLWLTLAIVVVLLVLAFVAFFNGLTFLVVLSLMATFGYAGLVYLFILYYKS</sequence>
<evidence type="ECO:0000313" key="2">
    <source>
        <dbReference type="EMBL" id="RRR54226.1"/>
    </source>
</evidence>
<proteinExistence type="predicted"/>
<evidence type="ECO:0000256" key="1">
    <source>
        <dbReference type="SAM" id="Phobius"/>
    </source>
</evidence>
<keyword evidence="1" id="KW-0812">Transmembrane</keyword>